<keyword evidence="2" id="KW-1185">Reference proteome</keyword>
<protein>
    <submittedName>
        <fullName evidence="1">Uncharacterized protein</fullName>
    </submittedName>
</protein>
<evidence type="ECO:0000313" key="1">
    <source>
        <dbReference type="EMBL" id="AHF17864.1"/>
    </source>
</evidence>
<evidence type="ECO:0000313" key="2">
    <source>
        <dbReference type="Proteomes" id="UP000003586"/>
    </source>
</evidence>
<reference evidence="1 2" key="1">
    <citation type="submission" date="2013-12" db="EMBL/GenBank/DDBJ databases">
        <authorList>
            <consortium name="DOE Joint Genome Institute"/>
            <person name="Eisen J."/>
            <person name="Huntemann M."/>
            <person name="Han J."/>
            <person name="Chen A."/>
            <person name="Kyrpides N."/>
            <person name="Mavromatis K."/>
            <person name="Markowitz V."/>
            <person name="Palaniappan K."/>
            <person name="Ivanova N."/>
            <person name="Schaumberg A."/>
            <person name="Pati A."/>
            <person name="Liolios K."/>
            <person name="Nordberg H.P."/>
            <person name="Cantor M.N."/>
            <person name="Hua S.X."/>
            <person name="Woyke T."/>
        </authorList>
    </citation>
    <scope>NUCLEOTIDE SEQUENCE [LARGE SCALE GENOMIC DNA]</scope>
    <source>
        <strain evidence="2">DSM 19437</strain>
    </source>
</reference>
<dbReference type="Proteomes" id="UP000003586">
    <property type="component" value="Chromosome"/>
</dbReference>
<gene>
    <name evidence="1" type="ORF">NIASO_15600</name>
</gene>
<dbReference type="AlphaFoldDB" id="W0F8S0"/>
<dbReference type="HOGENOM" id="CLU_3120338_0_0_10"/>
<sequence>MQTHLSDELIKIIRRESGRKIKQHTAAESRLITTLLLLFKFPTRYFLFSK</sequence>
<name>W0F8S0_9BACT</name>
<dbReference type="KEGG" id="nso:NIASO_15600"/>
<accession>W0F8S0</accession>
<dbReference type="EMBL" id="CP007035">
    <property type="protein sequence ID" value="AHF17864.1"/>
    <property type="molecule type" value="Genomic_DNA"/>
</dbReference>
<organism evidence="1 2">
    <name type="scientific">Niabella soli DSM 19437</name>
    <dbReference type="NCBI Taxonomy" id="929713"/>
    <lineage>
        <taxon>Bacteria</taxon>
        <taxon>Pseudomonadati</taxon>
        <taxon>Bacteroidota</taxon>
        <taxon>Chitinophagia</taxon>
        <taxon>Chitinophagales</taxon>
        <taxon>Chitinophagaceae</taxon>
        <taxon>Niabella</taxon>
    </lineage>
</organism>
<proteinExistence type="predicted"/>
<dbReference type="STRING" id="929713.NIASO_15600"/>